<name>A0A2P8F6A4_9RHOB</name>
<feature type="transmembrane region" description="Helical" evidence="1">
    <location>
        <begin position="65"/>
        <end position="85"/>
    </location>
</feature>
<feature type="transmembrane region" description="Helical" evidence="1">
    <location>
        <begin position="37"/>
        <end position="53"/>
    </location>
</feature>
<keyword evidence="1" id="KW-1133">Transmembrane helix</keyword>
<evidence type="ECO:0000256" key="1">
    <source>
        <dbReference type="SAM" id="Phobius"/>
    </source>
</evidence>
<dbReference type="NCBIfam" id="NF033773">
    <property type="entry name" value="tellur_TrgA"/>
    <property type="match status" value="1"/>
</dbReference>
<reference evidence="2 3" key="1">
    <citation type="submission" date="2018-03" db="EMBL/GenBank/DDBJ databases">
        <title>Genomic Encyclopedia of Archaeal and Bacterial Type Strains, Phase II (KMG-II): from individual species to whole genera.</title>
        <authorList>
            <person name="Goeker M."/>
        </authorList>
    </citation>
    <scope>NUCLEOTIDE SEQUENCE [LARGE SCALE GENOMIC DNA]</scope>
    <source>
        <strain evidence="2 3">DSM 100673</strain>
    </source>
</reference>
<evidence type="ECO:0008006" key="4">
    <source>
        <dbReference type="Google" id="ProtNLM"/>
    </source>
</evidence>
<dbReference type="Proteomes" id="UP000240418">
    <property type="component" value="Unassembled WGS sequence"/>
</dbReference>
<organism evidence="2 3">
    <name type="scientific">Shimia abyssi</name>
    <dbReference type="NCBI Taxonomy" id="1662395"/>
    <lineage>
        <taxon>Bacteria</taxon>
        <taxon>Pseudomonadati</taxon>
        <taxon>Pseudomonadota</taxon>
        <taxon>Alphaproteobacteria</taxon>
        <taxon>Rhodobacterales</taxon>
        <taxon>Roseobacteraceae</taxon>
    </lineage>
</organism>
<dbReference type="OrthoDB" id="7869508at2"/>
<keyword evidence="1" id="KW-0812">Transmembrane</keyword>
<evidence type="ECO:0000313" key="3">
    <source>
        <dbReference type="Proteomes" id="UP000240418"/>
    </source>
</evidence>
<keyword evidence="1" id="KW-0472">Membrane</keyword>
<keyword evidence="3" id="KW-1185">Reference proteome</keyword>
<accession>A0A2P8F6A4</accession>
<evidence type="ECO:0000313" key="2">
    <source>
        <dbReference type="EMBL" id="PSL17250.1"/>
    </source>
</evidence>
<proteinExistence type="predicted"/>
<dbReference type="AlphaFoldDB" id="A0A2P8F6A4"/>
<dbReference type="EMBL" id="PYGJ01000019">
    <property type="protein sequence ID" value="PSL17250.1"/>
    <property type="molecule type" value="Genomic_DNA"/>
</dbReference>
<comment type="caution">
    <text evidence="2">The sequence shown here is derived from an EMBL/GenBank/DDBJ whole genome shotgun (WGS) entry which is preliminary data.</text>
</comment>
<feature type="transmembrane region" description="Helical" evidence="1">
    <location>
        <begin position="123"/>
        <end position="142"/>
    </location>
</feature>
<dbReference type="RefSeq" id="WP_106610167.1">
    <property type="nucleotide sequence ID" value="NZ_PYGJ01000019.1"/>
</dbReference>
<sequence length="146" mass="15608">MLTANKLVAALSLAILGAMVAELIKPSFPEGFDAGNFTILSAGLGLIVGWRVLGRRAGRGTAMALNNGITGVVAFVAVGLLFFGAEEMLDRALNRRYEDPIVAIQQIVEIAMEYSFYLLDPPVLIALGVGAILSGLAAEYAFHRWR</sequence>
<gene>
    <name evidence="2" type="ORF">CLV88_11920</name>
</gene>
<protein>
    <recommendedName>
        <fullName evidence="4">Tellurium resistance protein</fullName>
    </recommendedName>
</protein>
<dbReference type="InterPro" id="IPR047784">
    <property type="entry name" value="TrgA"/>
</dbReference>